<gene>
    <name evidence="4" type="ORF">RJ639_001084</name>
</gene>
<dbReference type="Pfam" id="PF07910">
    <property type="entry name" value="Peptidase_C78"/>
    <property type="match status" value="1"/>
</dbReference>
<dbReference type="PANTHER" id="PTHR48153:SF4">
    <property type="entry name" value="UBIQUITIN CARBOXYL-TERMINAL HYDROLASE MUG105"/>
    <property type="match status" value="1"/>
</dbReference>
<comment type="caution">
    <text evidence="4">The sequence shown here is derived from an EMBL/GenBank/DDBJ whole genome shotgun (WGS) entry which is preliminary data.</text>
</comment>
<feature type="compositionally biased region" description="Polar residues" evidence="2">
    <location>
        <begin position="56"/>
        <end position="65"/>
    </location>
</feature>
<dbReference type="Proteomes" id="UP001188597">
    <property type="component" value="Unassembled WGS sequence"/>
</dbReference>
<dbReference type="Gene3D" id="3.90.70.130">
    <property type="match status" value="1"/>
</dbReference>
<dbReference type="PANTHER" id="PTHR48153">
    <property type="entry name" value="UFM1-SPECIFIC PROTEASE 2"/>
    <property type="match status" value="1"/>
</dbReference>
<keyword evidence="5" id="KW-1185">Reference proteome</keyword>
<evidence type="ECO:0000256" key="2">
    <source>
        <dbReference type="SAM" id="MobiDB-lite"/>
    </source>
</evidence>
<feature type="region of interest" description="Disordered" evidence="2">
    <location>
        <begin position="56"/>
        <end position="78"/>
    </location>
</feature>
<evidence type="ECO:0000313" key="5">
    <source>
        <dbReference type="Proteomes" id="UP001188597"/>
    </source>
</evidence>
<evidence type="ECO:0000259" key="3">
    <source>
        <dbReference type="Pfam" id="PF07910"/>
    </source>
</evidence>
<dbReference type="InterPro" id="IPR012462">
    <property type="entry name" value="UFSP1/2_DUB_cat"/>
</dbReference>
<protein>
    <recommendedName>
        <fullName evidence="3">UFSP1/2/DUB catalytic domain-containing protein</fullName>
    </recommendedName>
</protein>
<keyword evidence="1" id="KW-0378">Hydrolase</keyword>
<sequence length="447" mass="50767">MDVSTCPFCNQTVASAELESAVASCLFIFILLQTDVRYVNTNNQVDIAMECETNSWEKPQGSSSTCEDRSRGSGRSGTDEKVRCLVGLQIKETFYRVEDGLMTLLRHCLELECENSTSILSGYVDHFQSIPSEDVGWGCGWRNIQMLSSHLLKERQEAAEVLFGGSRFIPDIASLQRWLEIAWEMGFDTLGSNDFDRKIYGKRNWIGTTECTALFRSFGLRARIVDFCSKELRSRESGFGTDKRKQTQVYGPMDRFLSRGDCSVPHAGFSGYGNSKYSGTHLRNVNGHQVLIDWIWNYFSGSSTAHNCRIVVSEKAPLYFQHDGHSRTIVGVQVKHQRNGMEQYNLLILDPAHCLCSEDLHFKMHLTILRMKSESREIACAFNLQTLSKTEALKKSLKENVGWQKLIKRGVHTLKKLQYQLCYIDPGCASSEEMEKLKTLDSVKLEF</sequence>
<evidence type="ECO:0000256" key="1">
    <source>
        <dbReference type="ARBA" id="ARBA00022801"/>
    </source>
</evidence>
<accession>A0AA89BSZ9</accession>
<dbReference type="AlphaFoldDB" id="A0AA89BSZ9"/>
<dbReference type="GO" id="GO:0019783">
    <property type="term" value="F:ubiquitin-like protein peptidase activity"/>
    <property type="evidence" value="ECO:0007669"/>
    <property type="project" value="TreeGrafter"/>
</dbReference>
<name>A0AA89BSZ9_9ASTE</name>
<feature type="compositionally biased region" description="Basic and acidic residues" evidence="2">
    <location>
        <begin position="66"/>
        <end position="78"/>
    </location>
</feature>
<feature type="domain" description="UFSP1/2/DUB catalytic" evidence="3">
    <location>
        <begin position="119"/>
        <end position="355"/>
    </location>
</feature>
<evidence type="ECO:0000313" key="4">
    <source>
        <dbReference type="EMBL" id="KAK3042811.1"/>
    </source>
</evidence>
<organism evidence="4 5">
    <name type="scientific">Escallonia herrerae</name>
    <dbReference type="NCBI Taxonomy" id="1293975"/>
    <lineage>
        <taxon>Eukaryota</taxon>
        <taxon>Viridiplantae</taxon>
        <taxon>Streptophyta</taxon>
        <taxon>Embryophyta</taxon>
        <taxon>Tracheophyta</taxon>
        <taxon>Spermatophyta</taxon>
        <taxon>Magnoliopsida</taxon>
        <taxon>eudicotyledons</taxon>
        <taxon>Gunneridae</taxon>
        <taxon>Pentapetalae</taxon>
        <taxon>asterids</taxon>
        <taxon>campanulids</taxon>
        <taxon>Escalloniales</taxon>
        <taxon>Escalloniaceae</taxon>
        <taxon>Escallonia</taxon>
    </lineage>
</organism>
<dbReference type="EMBL" id="JAVXUP010000015">
    <property type="protein sequence ID" value="KAK3042811.1"/>
    <property type="molecule type" value="Genomic_DNA"/>
</dbReference>
<proteinExistence type="predicted"/>
<reference evidence="4" key="1">
    <citation type="submission" date="2022-12" db="EMBL/GenBank/DDBJ databases">
        <title>Draft genome assemblies for two species of Escallonia (Escalloniales).</title>
        <authorList>
            <person name="Chanderbali A."/>
            <person name="Dervinis C."/>
            <person name="Anghel I."/>
            <person name="Soltis D."/>
            <person name="Soltis P."/>
            <person name="Zapata F."/>
        </authorList>
    </citation>
    <scope>NUCLEOTIDE SEQUENCE</scope>
    <source>
        <strain evidence="4">UCBG64.0493</strain>
        <tissue evidence="4">Leaf</tissue>
    </source>
</reference>